<dbReference type="EMBL" id="JBDFQZ010000011">
    <property type="protein sequence ID" value="KAK9675948.1"/>
    <property type="molecule type" value="Genomic_DNA"/>
</dbReference>
<feature type="chain" id="PRO_5043957148" description="non-specific serine/threonine protein kinase" evidence="15">
    <location>
        <begin position="25"/>
        <end position="751"/>
    </location>
</feature>
<keyword evidence="6 13" id="KW-0547">Nucleotide-binding</keyword>
<dbReference type="GO" id="GO:0004674">
    <property type="term" value="F:protein serine/threonine kinase activity"/>
    <property type="evidence" value="ECO:0007669"/>
    <property type="project" value="UniProtKB-KW"/>
</dbReference>
<keyword evidence="14" id="KW-0472">Membrane</keyword>
<dbReference type="InterPro" id="IPR002902">
    <property type="entry name" value="GNK2"/>
</dbReference>
<dbReference type="InterPro" id="IPR052059">
    <property type="entry name" value="CR_Ser/Thr_kinase"/>
</dbReference>
<dbReference type="Proteomes" id="UP001443914">
    <property type="component" value="Unassembled WGS sequence"/>
</dbReference>
<feature type="domain" description="Protein kinase" evidence="16">
    <location>
        <begin position="325"/>
        <end position="595"/>
    </location>
</feature>
<dbReference type="EC" id="2.7.11.1" evidence="1"/>
<dbReference type="PROSITE" id="PS50011">
    <property type="entry name" value="PROTEIN_KINASE_DOM"/>
    <property type="match status" value="1"/>
</dbReference>
<feature type="domain" description="Gnk2-homologous" evidence="17">
    <location>
        <begin position="32"/>
        <end position="135"/>
    </location>
</feature>
<keyword evidence="8 13" id="KW-0067">ATP-binding</keyword>
<comment type="caution">
    <text evidence="18">The sequence shown here is derived from an EMBL/GenBank/DDBJ whole genome shotgun (WGS) entry which is preliminary data.</text>
</comment>
<dbReference type="InterPro" id="IPR038408">
    <property type="entry name" value="GNK2_sf"/>
</dbReference>
<proteinExistence type="predicted"/>
<dbReference type="Pfam" id="PF07714">
    <property type="entry name" value="PK_Tyr_Ser-Thr"/>
    <property type="match status" value="1"/>
</dbReference>
<evidence type="ECO:0000256" key="10">
    <source>
        <dbReference type="ARBA" id="ARBA00023180"/>
    </source>
</evidence>
<dbReference type="InterPro" id="IPR008271">
    <property type="entry name" value="Ser/Thr_kinase_AS"/>
</dbReference>
<keyword evidence="9" id="KW-0675">Receptor</keyword>
<keyword evidence="3" id="KW-0808">Transferase</keyword>
<keyword evidence="14" id="KW-1133">Transmembrane helix</keyword>
<comment type="catalytic activity">
    <reaction evidence="11">
        <text>L-threonyl-[protein] + ATP = O-phospho-L-threonyl-[protein] + ADP + H(+)</text>
        <dbReference type="Rhea" id="RHEA:46608"/>
        <dbReference type="Rhea" id="RHEA-COMP:11060"/>
        <dbReference type="Rhea" id="RHEA-COMP:11605"/>
        <dbReference type="ChEBI" id="CHEBI:15378"/>
        <dbReference type="ChEBI" id="CHEBI:30013"/>
        <dbReference type="ChEBI" id="CHEBI:30616"/>
        <dbReference type="ChEBI" id="CHEBI:61977"/>
        <dbReference type="ChEBI" id="CHEBI:456216"/>
        <dbReference type="EC" id="2.7.11.1"/>
    </reaction>
</comment>
<evidence type="ECO:0000256" key="14">
    <source>
        <dbReference type="SAM" id="Phobius"/>
    </source>
</evidence>
<name>A0AAW1HI81_SAPOF</name>
<keyword evidence="14" id="KW-0812">Transmembrane</keyword>
<dbReference type="Pfam" id="PF01657">
    <property type="entry name" value="Stress-antifung"/>
    <property type="match status" value="3"/>
</dbReference>
<dbReference type="Gene3D" id="3.30.430.20">
    <property type="entry name" value="Gnk2 domain, C-X8-C-X2-C motif"/>
    <property type="match status" value="3"/>
</dbReference>
<dbReference type="PROSITE" id="PS00107">
    <property type="entry name" value="PROTEIN_KINASE_ATP"/>
    <property type="match status" value="1"/>
</dbReference>
<keyword evidence="2" id="KW-0723">Serine/threonine-protein kinase</keyword>
<evidence type="ECO:0000256" key="2">
    <source>
        <dbReference type="ARBA" id="ARBA00022527"/>
    </source>
</evidence>
<protein>
    <recommendedName>
        <fullName evidence="1">non-specific serine/threonine protein kinase</fullName>
        <ecNumber evidence="1">2.7.11.1</ecNumber>
    </recommendedName>
</protein>
<feature type="transmembrane region" description="Helical" evidence="14">
    <location>
        <begin position="265"/>
        <end position="286"/>
    </location>
</feature>
<evidence type="ECO:0000256" key="13">
    <source>
        <dbReference type="PROSITE-ProRule" id="PRU10141"/>
    </source>
</evidence>
<dbReference type="Gene3D" id="3.30.200.20">
    <property type="entry name" value="Phosphorylase Kinase, domain 1"/>
    <property type="match status" value="1"/>
</dbReference>
<dbReference type="SMART" id="SM00220">
    <property type="entry name" value="S_TKc"/>
    <property type="match status" value="1"/>
</dbReference>
<evidence type="ECO:0000256" key="9">
    <source>
        <dbReference type="ARBA" id="ARBA00023170"/>
    </source>
</evidence>
<keyword evidence="19" id="KW-1185">Reference proteome</keyword>
<evidence type="ECO:0000256" key="7">
    <source>
        <dbReference type="ARBA" id="ARBA00022777"/>
    </source>
</evidence>
<evidence type="ECO:0000256" key="5">
    <source>
        <dbReference type="ARBA" id="ARBA00022737"/>
    </source>
</evidence>
<dbReference type="SUPFAM" id="SSF56112">
    <property type="entry name" value="Protein kinase-like (PK-like)"/>
    <property type="match status" value="1"/>
</dbReference>
<evidence type="ECO:0000256" key="1">
    <source>
        <dbReference type="ARBA" id="ARBA00012513"/>
    </source>
</evidence>
<feature type="domain" description="Gnk2-homologous" evidence="17">
    <location>
        <begin position="144"/>
        <end position="248"/>
    </location>
</feature>
<dbReference type="InterPro" id="IPR000719">
    <property type="entry name" value="Prot_kinase_dom"/>
</dbReference>
<keyword evidence="7" id="KW-0418">Kinase</keyword>
<dbReference type="FunFam" id="1.10.510.10:FF:001023">
    <property type="entry name" value="Os07g0541700 protein"/>
    <property type="match status" value="1"/>
</dbReference>
<gene>
    <name evidence="18" type="ORF">RND81_11G043500</name>
</gene>
<evidence type="ECO:0000256" key="15">
    <source>
        <dbReference type="SAM" id="SignalP"/>
    </source>
</evidence>
<keyword evidence="10" id="KW-0325">Glycoprotein</keyword>
<evidence type="ECO:0000256" key="4">
    <source>
        <dbReference type="ARBA" id="ARBA00022729"/>
    </source>
</evidence>
<dbReference type="AlphaFoldDB" id="A0AAW1HI81"/>
<evidence type="ECO:0000256" key="3">
    <source>
        <dbReference type="ARBA" id="ARBA00022679"/>
    </source>
</evidence>
<comment type="catalytic activity">
    <reaction evidence="12">
        <text>L-seryl-[protein] + ATP = O-phospho-L-seryl-[protein] + ADP + H(+)</text>
        <dbReference type="Rhea" id="RHEA:17989"/>
        <dbReference type="Rhea" id="RHEA-COMP:9863"/>
        <dbReference type="Rhea" id="RHEA-COMP:11604"/>
        <dbReference type="ChEBI" id="CHEBI:15378"/>
        <dbReference type="ChEBI" id="CHEBI:29999"/>
        <dbReference type="ChEBI" id="CHEBI:30616"/>
        <dbReference type="ChEBI" id="CHEBI:83421"/>
        <dbReference type="ChEBI" id="CHEBI:456216"/>
        <dbReference type="EC" id="2.7.11.1"/>
    </reaction>
</comment>
<reference evidence="18" key="1">
    <citation type="submission" date="2024-03" db="EMBL/GenBank/DDBJ databases">
        <title>WGS assembly of Saponaria officinalis var. Norfolk2.</title>
        <authorList>
            <person name="Jenkins J."/>
            <person name="Shu S."/>
            <person name="Grimwood J."/>
            <person name="Barry K."/>
            <person name="Goodstein D."/>
            <person name="Schmutz J."/>
            <person name="Leebens-Mack J."/>
            <person name="Osbourn A."/>
        </authorList>
    </citation>
    <scope>NUCLEOTIDE SEQUENCE [LARGE SCALE GENOMIC DNA]</scope>
    <source>
        <strain evidence="18">JIC</strain>
    </source>
</reference>
<organism evidence="18 19">
    <name type="scientific">Saponaria officinalis</name>
    <name type="common">Common soapwort</name>
    <name type="synonym">Lychnis saponaria</name>
    <dbReference type="NCBI Taxonomy" id="3572"/>
    <lineage>
        <taxon>Eukaryota</taxon>
        <taxon>Viridiplantae</taxon>
        <taxon>Streptophyta</taxon>
        <taxon>Embryophyta</taxon>
        <taxon>Tracheophyta</taxon>
        <taxon>Spermatophyta</taxon>
        <taxon>Magnoliopsida</taxon>
        <taxon>eudicotyledons</taxon>
        <taxon>Gunneridae</taxon>
        <taxon>Pentapetalae</taxon>
        <taxon>Caryophyllales</taxon>
        <taxon>Caryophyllaceae</taxon>
        <taxon>Caryophylleae</taxon>
        <taxon>Saponaria</taxon>
    </lineage>
</organism>
<keyword evidence="4 15" id="KW-0732">Signal</keyword>
<feature type="signal peptide" evidence="15">
    <location>
        <begin position="1"/>
        <end position="24"/>
    </location>
</feature>
<feature type="binding site" evidence="13">
    <location>
        <position position="354"/>
    </location>
    <ligand>
        <name>ATP</name>
        <dbReference type="ChEBI" id="CHEBI:30616"/>
    </ligand>
</feature>
<evidence type="ECO:0000313" key="19">
    <source>
        <dbReference type="Proteomes" id="UP001443914"/>
    </source>
</evidence>
<evidence type="ECO:0000256" key="8">
    <source>
        <dbReference type="ARBA" id="ARBA00022840"/>
    </source>
</evidence>
<dbReference type="InterPro" id="IPR011009">
    <property type="entry name" value="Kinase-like_dom_sf"/>
</dbReference>
<evidence type="ECO:0000259" key="16">
    <source>
        <dbReference type="PROSITE" id="PS50011"/>
    </source>
</evidence>
<dbReference type="PANTHER" id="PTHR47973">
    <property type="entry name" value="CYSTEINE-RICH RECEPTOR-LIKE PROTEIN KINASE 3"/>
    <property type="match status" value="1"/>
</dbReference>
<feature type="domain" description="Gnk2-homologous" evidence="17">
    <location>
        <begin position="637"/>
        <end position="740"/>
    </location>
</feature>
<dbReference type="PROSITE" id="PS00108">
    <property type="entry name" value="PROTEIN_KINASE_ST"/>
    <property type="match status" value="1"/>
</dbReference>
<evidence type="ECO:0000256" key="12">
    <source>
        <dbReference type="ARBA" id="ARBA00048679"/>
    </source>
</evidence>
<evidence type="ECO:0000256" key="11">
    <source>
        <dbReference type="ARBA" id="ARBA00047899"/>
    </source>
</evidence>
<dbReference type="PROSITE" id="PS51473">
    <property type="entry name" value="GNK2"/>
    <property type="match status" value="3"/>
</dbReference>
<evidence type="ECO:0000256" key="6">
    <source>
        <dbReference type="ARBA" id="ARBA00022741"/>
    </source>
</evidence>
<dbReference type="GO" id="GO:0005524">
    <property type="term" value="F:ATP binding"/>
    <property type="evidence" value="ECO:0007669"/>
    <property type="project" value="UniProtKB-UniRule"/>
</dbReference>
<dbReference type="InterPro" id="IPR017441">
    <property type="entry name" value="Protein_kinase_ATP_BS"/>
</dbReference>
<dbReference type="CDD" id="cd23509">
    <property type="entry name" value="Gnk2-like"/>
    <property type="match status" value="3"/>
</dbReference>
<keyword evidence="5" id="KW-0677">Repeat</keyword>
<dbReference type="Gene3D" id="1.10.510.10">
    <property type="entry name" value="Transferase(Phosphotransferase) domain 1"/>
    <property type="match status" value="1"/>
</dbReference>
<dbReference type="InterPro" id="IPR001245">
    <property type="entry name" value="Ser-Thr/Tyr_kinase_cat_dom"/>
</dbReference>
<evidence type="ECO:0000259" key="17">
    <source>
        <dbReference type="PROSITE" id="PS51473"/>
    </source>
</evidence>
<sequence>MPELITNSALMIFILTLLASSILGSVSSKIPNFIYSNCQEQNSYISGSAFEVNLNDTLFDHLRPKASKVKFSNFTVGSGADRVNALFYCVGDVDAQTCQSCVDAAANKITDVCKSSKEGIVWFEECTLRYANRTIFSIDEERHYHLYYNHTGIVNEFRLDKYKAAFDNATDDLVTRAAYGKGNLSGFATKEVKLSSSEVIRGLAQCTPDIVGPGCYKCLKTALRLRDTWAHTMVFLPSCFFRYDLYESVASASSSLSPRPREFSAFYIALMVVLPIVFIVVAVIGCRRLWKRCSRDDPPVVRPPNEGRVQGLTRYTFLEVRTMTNGFGKEIGKGGFGVVFHGRLLDGSREVAVKMLHESDAPMQFSNEIDVFGKISHKNLVSLLGYCEDGTRLALIYEYMDNRDLRALLSENAGSLSWTDRLNIAIDTAEGLHYLHKHCTVRIVHRDVKPANILLNRSLQAKVADFGFSKIFPEKDVTTLKTRVVSSPGYTAPEYSTTGLLNEKVDVYSFGVVLLELITGNEATNLVKWFVNLFNKGDVETILDSRMTRANNPTMQRPDCRSVWEATELARACVEEDETERPDMWKIVVKLKECLDMEVRKNSGNSGSGSRSMEMSPVVSRSITMGPEGTTSQDSPRYISKTCQEKKSYISGSAFETNLNDTLLNELLSKASTVKFSNFTKGIGEDQVYALYYCRGDVDVQTCQNCAEAATRKITDVCKFCKEGMVWFEECTLRYANRNIFSISEESPYYL</sequence>
<accession>A0AAW1HI81</accession>
<evidence type="ECO:0000313" key="18">
    <source>
        <dbReference type="EMBL" id="KAK9675948.1"/>
    </source>
</evidence>